<reference evidence="2 3" key="1">
    <citation type="submission" date="2020-10" db="EMBL/GenBank/DDBJ databases">
        <authorList>
            <person name="Sedaghatjoo S."/>
        </authorList>
    </citation>
    <scope>NUCLEOTIDE SEQUENCE [LARGE SCALE GENOMIC DNA]</scope>
    <source>
        <strain evidence="2 3">LLFL</strain>
    </source>
</reference>
<feature type="compositionally biased region" description="Low complexity" evidence="1">
    <location>
        <begin position="127"/>
        <end position="146"/>
    </location>
</feature>
<feature type="compositionally biased region" description="Pro residues" evidence="1">
    <location>
        <begin position="94"/>
        <end position="110"/>
    </location>
</feature>
<evidence type="ECO:0000313" key="2">
    <source>
        <dbReference type="EMBL" id="CAD6946476.1"/>
    </source>
</evidence>
<feature type="compositionally biased region" description="Low complexity" evidence="1">
    <location>
        <begin position="33"/>
        <end position="49"/>
    </location>
</feature>
<evidence type="ECO:0000256" key="1">
    <source>
        <dbReference type="SAM" id="MobiDB-lite"/>
    </source>
</evidence>
<organism evidence="2 3">
    <name type="scientific">Tilletia laevis</name>
    <dbReference type="NCBI Taxonomy" id="157183"/>
    <lineage>
        <taxon>Eukaryota</taxon>
        <taxon>Fungi</taxon>
        <taxon>Dikarya</taxon>
        <taxon>Basidiomycota</taxon>
        <taxon>Ustilaginomycotina</taxon>
        <taxon>Exobasidiomycetes</taxon>
        <taxon>Tilletiales</taxon>
        <taxon>Tilletiaceae</taxon>
        <taxon>Tilletia</taxon>
    </lineage>
</organism>
<feature type="compositionally biased region" description="Gly residues" evidence="1">
    <location>
        <begin position="1"/>
        <end position="29"/>
    </location>
</feature>
<sequence length="298" mass="30355">MRVGGLPGPSSGGLGLGGGLTGAAGAGGRRWGRSSAGGSSPPHPHGAAPMRQWGVKRDPHASSSRSPPLNRSPVFLPPPSMRSQADHDDARFPAPHPQQPPPPSQRSPPPPHHHQARARSPTPSPPSFVSSSAARRASFVSGPPPTASLQAAAAAAARADLHPDAASSHRLHCRLNQDYLQHPDLKAINVTPPTKNALPDSSTTTVKPNTNATVVPNGAPSQTLPHIVFTVGQSGSTALISLADHTGNASLLDADGPPRLHAPSAPSSGINTSAVAHQDVTGKGLEKDVAMGTNTVSL</sequence>
<dbReference type="EMBL" id="CAJHJF010004914">
    <property type="protein sequence ID" value="CAD6946476.1"/>
    <property type="molecule type" value="Genomic_DNA"/>
</dbReference>
<accession>A0A9N8LX99</accession>
<name>A0A9N8LX99_9BASI</name>
<comment type="caution">
    <text evidence="2">The sequence shown here is derived from an EMBL/GenBank/DDBJ whole genome shotgun (WGS) entry which is preliminary data.</text>
</comment>
<feature type="region of interest" description="Disordered" evidence="1">
    <location>
        <begin position="1"/>
        <end position="146"/>
    </location>
</feature>
<gene>
    <name evidence="2" type="ORF">JKILLFL_G9387</name>
</gene>
<dbReference type="Proteomes" id="UP000836404">
    <property type="component" value="Unassembled WGS sequence"/>
</dbReference>
<feature type="compositionally biased region" description="Low complexity" evidence="1">
    <location>
        <begin position="62"/>
        <end position="73"/>
    </location>
</feature>
<protein>
    <submittedName>
        <fullName evidence="2">Uncharacterized protein</fullName>
    </submittedName>
</protein>
<dbReference type="AlphaFoldDB" id="A0A9N8LX99"/>
<proteinExistence type="predicted"/>
<evidence type="ECO:0000313" key="3">
    <source>
        <dbReference type="Proteomes" id="UP000836404"/>
    </source>
</evidence>
<keyword evidence="3" id="KW-1185">Reference proteome</keyword>
<feature type="region of interest" description="Disordered" evidence="1">
    <location>
        <begin position="252"/>
        <end position="271"/>
    </location>
</feature>